<evidence type="ECO:0000313" key="10">
    <source>
        <dbReference type="EMBL" id="SOE18960.1"/>
    </source>
</evidence>
<feature type="transmembrane region" description="Helical" evidence="8">
    <location>
        <begin position="121"/>
        <end position="145"/>
    </location>
</feature>
<sequence length="287" mass="31838">MARQKFKRALNSRLSPFQKIYLLLVAGFIVGPFVPLLIQSFAFRWAWPDLLPGTWWLEQREKSLLPLAWDYVISPYSRVWEATLNTVFIGAVVTVICLLICLPTARVLAREEFKGKASFEFFLSMPLIVPEAAIGIALLMIFIKIGLAGSYLGIILVHLIPTIPYMIRMLTAVYQGLGRDFEEQAMILGASRWQILRLVTLPMLLPGVVAGALFTFLVSTNIFLLTFFLGQGKIITLPTLLFSKISGGTLDASAAGITLVVTIPGIILLLITERFIKEEAFGKGFGN</sequence>
<dbReference type="InterPro" id="IPR000515">
    <property type="entry name" value="MetI-like"/>
</dbReference>
<evidence type="ECO:0000259" key="9">
    <source>
        <dbReference type="PROSITE" id="PS50928"/>
    </source>
</evidence>
<keyword evidence="4" id="KW-0997">Cell inner membrane</keyword>
<evidence type="ECO:0000313" key="11">
    <source>
        <dbReference type="Proteomes" id="UP000219465"/>
    </source>
</evidence>
<feature type="transmembrane region" description="Helical" evidence="8">
    <location>
        <begin position="87"/>
        <end position="109"/>
    </location>
</feature>
<dbReference type="GO" id="GO:0055085">
    <property type="term" value="P:transmembrane transport"/>
    <property type="evidence" value="ECO:0007669"/>
    <property type="project" value="InterPro"/>
</dbReference>
<keyword evidence="5 8" id="KW-0812">Transmembrane</keyword>
<comment type="similarity">
    <text evidence="8">Belongs to the binding-protein-dependent transport system permease family.</text>
</comment>
<evidence type="ECO:0000256" key="7">
    <source>
        <dbReference type="ARBA" id="ARBA00023136"/>
    </source>
</evidence>
<evidence type="ECO:0000256" key="5">
    <source>
        <dbReference type="ARBA" id="ARBA00022692"/>
    </source>
</evidence>
<dbReference type="RefSeq" id="WP_210421548.1">
    <property type="nucleotide sequence ID" value="NZ_OCPC01000007.1"/>
</dbReference>
<dbReference type="PROSITE" id="PS50928">
    <property type="entry name" value="ABC_TM1"/>
    <property type="match status" value="1"/>
</dbReference>
<keyword evidence="2 8" id="KW-0813">Transport</keyword>
<dbReference type="InterPro" id="IPR035906">
    <property type="entry name" value="MetI-like_sf"/>
</dbReference>
<dbReference type="PANTHER" id="PTHR43357">
    <property type="entry name" value="INNER MEMBRANE ABC TRANSPORTER PERMEASE PROTEIN YDCV"/>
    <property type="match status" value="1"/>
</dbReference>
<proteinExistence type="inferred from homology"/>
<feature type="domain" description="ABC transmembrane type-1" evidence="9">
    <location>
        <begin position="83"/>
        <end position="272"/>
    </location>
</feature>
<dbReference type="SUPFAM" id="SSF161098">
    <property type="entry name" value="MetI-like"/>
    <property type="match status" value="1"/>
</dbReference>
<keyword evidence="3" id="KW-1003">Cell membrane</keyword>
<feature type="transmembrane region" description="Helical" evidence="8">
    <location>
        <begin position="254"/>
        <end position="272"/>
    </location>
</feature>
<dbReference type="Gene3D" id="1.10.3720.10">
    <property type="entry name" value="MetI-like"/>
    <property type="match status" value="1"/>
</dbReference>
<dbReference type="Pfam" id="PF00528">
    <property type="entry name" value="BPD_transp_1"/>
    <property type="match status" value="1"/>
</dbReference>
<dbReference type="GO" id="GO:0005886">
    <property type="term" value="C:plasma membrane"/>
    <property type="evidence" value="ECO:0007669"/>
    <property type="project" value="UniProtKB-SubCell"/>
</dbReference>
<name>A0A286IFT7_9HYPH</name>
<evidence type="ECO:0000256" key="8">
    <source>
        <dbReference type="RuleBase" id="RU363032"/>
    </source>
</evidence>
<organism evidence="10 11">
    <name type="scientific">Hoeflea halophila</name>
    <dbReference type="NCBI Taxonomy" id="714899"/>
    <lineage>
        <taxon>Bacteria</taxon>
        <taxon>Pseudomonadati</taxon>
        <taxon>Pseudomonadota</taxon>
        <taxon>Alphaproteobacteria</taxon>
        <taxon>Hyphomicrobiales</taxon>
        <taxon>Rhizobiaceae</taxon>
        <taxon>Hoeflea</taxon>
    </lineage>
</organism>
<keyword evidence="7 8" id="KW-0472">Membrane</keyword>
<reference evidence="11" key="1">
    <citation type="submission" date="2017-08" db="EMBL/GenBank/DDBJ databases">
        <authorList>
            <person name="Varghese N."/>
            <person name="Submissions S."/>
        </authorList>
    </citation>
    <scope>NUCLEOTIDE SEQUENCE [LARGE SCALE GENOMIC DNA]</scope>
    <source>
        <strain evidence="11">KCTC 23107</strain>
    </source>
</reference>
<keyword evidence="11" id="KW-1185">Reference proteome</keyword>
<protein>
    <submittedName>
        <fullName evidence="10">Putative spermidine/putrescine transport system permease protein</fullName>
    </submittedName>
</protein>
<evidence type="ECO:0000256" key="4">
    <source>
        <dbReference type="ARBA" id="ARBA00022519"/>
    </source>
</evidence>
<keyword evidence="6 8" id="KW-1133">Transmembrane helix</keyword>
<evidence type="ECO:0000256" key="2">
    <source>
        <dbReference type="ARBA" id="ARBA00022448"/>
    </source>
</evidence>
<dbReference type="Proteomes" id="UP000219465">
    <property type="component" value="Unassembled WGS sequence"/>
</dbReference>
<accession>A0A286IFT7</accession>
<evidence type="ECO:0000256" key="1">
    <source>
        <dbReference type="ARBA" id="ARBA00004429"/>
    </source>
</evidence>
<dbReference type="PANTHER" id="PTHR43357:SF4">
    <property type="entry name" value="INNER MEMBRANE ABC TRANSPORTER PERMEASE PROTEIN YDCV"/>
    <property type="match status" value="1"/>
</dbReference>
<feature type="transmembrane region" description="Helical" evidence="8">
    <location>
        <begin position="151"/>
        <end position="174"/>
    </location>
</feature>
<evidence type="ECO:0000256" key="6">
    <source>
        <dbReference type="ARBA" id="ARBA00022989"/>
    </source>
</evidence>
<dbReference type="EMBL" id="OCPC01000007">
    <property type="protein sequence ID" value="SOE18960.1"/>
    <property type="molecule type" value="Genomic_DNA"/>
</dbReference>
<dbReference type="CDD" id="cd06261">
    <property type="entry name" value="TM_PBP2"/>
    <property type="match status" value="1"/>
</dbReference>
<evidence type="ECO:0000256" key="3">
    <source>
        <dbReference type="ARBA" id="ARBA00022475"/>
    </source>
</evidence>
<comment type="subcellular location">
    <subcellularLocation>
        <location evidence="1">Cell inner membrane</location>
        <topology evidence="1">Multi-pass membrane protein</topology>
    </subcellularLocation>
    <subcellularLocation>
        <location evidence="8">Cell membrane</location>
        <topology evidence="8">Multi-pass membrane protein</topology>
    </subcellularLocation>
</comment>
<gene>
    <name evidence="10" type="ORF">SAMN05877838_3910</name>
</gene>
<dbReference type="AlphaFoldDB" id="A0A286IFT7"/>
<feature type="transmembrane region" description="Helical" evidence="8">
    <location>
        <begin position="21"/>
        <end position="47"/>
    </location>
</feature>